<dbReference type="GO" id="GO:0031297">
    <property type="term" value="P:replication fork processing"/>
    <property type="evidence" value="ECO:0007669"/>
    <property type="project" value="TreeGrafter"/>
</dbReference>
<dbReference type="GO" id="GO:0016787">
    <property type="term" value="F:hydrolase activity"/>
    <property type="evidence" value="ECO:0007669"/>
    <property type="project" value="UniProtKB-KW"/>
</dbReference>
<dbReference type="EMBL" id="MK798156">
    <property type="protein sequence ID" value="QEO73311.1"/>
    <property type="molecule type" value="Genomic_DNA"/>
</dbReference>
<evidence type="ECO:0000259" key="5">
    <source>
        <dbReference type="PROSITE" id="PS51192"/>
    </source>
</evidence>
<dbReference type="Pfam" id="PF00271">
    <property type="entry name" value="Helicase_C"/>
    <property type="match status" value="1"/>
</dbReference>
<dbReference type="PANTHER" id="PTHR45766:SF6">
    <property type="entry name" value="SWI_SNF-RELATED MATRIX-ASSOCIATED ACTIN-DEPENDENT REGULATOR OF CHROMATIN SUBFAMILY A-LIKE PROTEIN 1"/>
    <property type="match status" value="1"/>
</dbReference>
<keyword evidence="7" id="KW-0614">Plasmid</keyword>
<dbReference type="GO" id="GO:0004386">
    <property type="term" value="F:helicase activity"/>
    <property type="evidence" value="ECO:0007669"/>
    <property type="project" value="UniProtKB-KW"/>
</dbReference>
<dbReference type="InterPro" id="IPR038718">
    <property type="entry name" value="SNF2-like_sf"/>
</dbReference>
<accession>A0A6M2Z7J2</accession>
<dbReference type="Gene3D" id="3.40.50.300">
    <property type="entry name" value="P-loop containing nucleotide triphosphate hydrolases"/>
    <property type="match status" value="1"/>
</dbReference>
<evidence type="ECO:0000256" key="1">
    <source>
        <dbReference type="ARBA" id="ARBA00022741"/>
    </source>
</evidence>
<proteinExistence type="predicted"/>
<dbReference type="SUPFAM" id="SSF52540">
    <property type="entry name" value="P-loop containing nucleoside triphosphate hydrolases"/>
    <property type="match status" value="1"/>
</dbReference>
<dbReference type="GO" id="GO:0006281">
    <property type="term" value="P:DNA repair"/>
    <property type="evidence" value="ECO:0007669"/>
    <property type="project" value="TreeGrafter"/>
</dbReference>
<dbReference type="InterPro" id="IPR027417">
    <property type="entry name" value="P-loop_NTPase"/>
</dbReference>
<dbReference type="InterPro" id="IPR001650">
    <property type="entry name" value="Helicase_C-like"/>
</dbReference>
<evidence type="ECO:0000256" key="2">
    <source>
        <dbReference type="ARBA" id="ARBA00022801"/>
    </source>
</evidence>
<keyword evidence="4" id="KW-0067">ATP-binding</keyword>
<dbReference type="PROSITE" id="PS51192">
    <property type="entry name" value="HELICASE_ATP_BIND_1"/>
    <property type="match status" value="1"/>
</dbReference>
<dbReference type="CDD" id="cd18011">
    <property type="entry name" value="DEXDc_RapA"/>
    <property type="match status" value="1"/>
</dbReference>
<evidence type="ECO:0000259" key="6">
    <source>
        <dbReference type="PROSITE" id="PS51194"/>
    </source>
</evidence>
<feature type="domain" description="Helicase ATP-binding" evidence="5">
    <location>
        <begin position="282"/>
        <end position="444"/>
    </location>
</feature>
<dbReference type="PANTHER" id="PTHR45766">
    <property type="entry name" value="DNA ANNEALING HELICASE AND ENDONUCLEASE ZRANB3 FAMILY MEMBER"/>
    <property type="match status" value="1"/>
</dbReference>
<dbReference type="Pfam" id="PF00176">
    <property type="entry name" value="SNF2-rel_dom"/>
    <property type="match status" value="1"/>
</dbReference>
<dbReference type="PROSITE" id="PS51194">
    <property type="entry name" value="HELICASE_CTER"/>
    <property type="match status" value="1"/>
</dbReference>
<dbReference type="InterPro" id="IPR057342">
    <property type="entry name" value="DEXDc_RapA"/>
</dbReference>
<evidence type="ECO:0000313" key="7">
    <source>
        <dbReference type="EMBL" id="QEO73311.1"/>
    </source>
</evidence>
<name>A0A6M2Z7J2_ENTHR</name>
<protein>
    <submittedName>
        <fullName evidence="7">Helicase</fullName>
    </submittedName>
</protein>
<evidence type="ECO:0000256" key="3">
    <source>
        <dbReference type="ARBA" id="ARBA00022806"/>
    </source>
</evidence>
<dbReference type="InterPro" id="IPR014001">
    <property type="entry name" value="Helicase_ATP-bd"/>
</dbReference>
<keyword evidence="2" id="KW-0378">Hydrolase</keyword>
<dbReference type="InterPro" id="IPR000330">
    <property type="entry name" value="SNF2_N"/>
</dbReference>
<geneLocation type="plasmid" evidence="7">
    <name>pfas4-2</name>
</geneLocation>
<dbReference type="SMART" id="SM00490">
    <property type="entry name" value="HELICc"/>
    <property type="match status" value="1"/>
</dbReference>
<keyword evidence="1" id="KW-0547">Nucleotide-binding</keyword>
<dbReference type="SMART" id="SM00487">
    <property type="entry name" value="DEXDc"/>
    <property type="match status" value="1"/>
</dbReference>
<dbReference type="AlphaFoldDB" id="A0A6M2Z7J2"/>
<dbReference type="InterPro" id="IPR049730">
    <property type="entry name" value="SNF2/RAD54-like_C"/>
</dbReference>
<dbReference type="CDD" id="cd18793">
    <property type="entry name" value="SF2_C_SNF"/>
    <property type="match status" value="1"/>
</dbReference>
<dbReference type="Gene3D" id="3.40.50.10810">
    <property type="entry name" value="Tandem AAA-ATPase domain"/>
    <property type="match status" value="1"/>
</dbReference>
<reference evidence="7" key="1">
    <citation type="submission" date="2019-04" db="EMBL/GenBank/DDBJ databases">
        <title>Coexistence of cfr and poxtA in Enterococcus hirae Isolated from swine.</title>
        <authorList>
            <person name="Li D."/>
            <person name="Du X.-D."/>
        </authorList>
    </citation>
    <scope>NUCLEOTIDE SEQUENCE</scope>
    <source>
        <strain evidence="7">Fas4</strain>
        <plasmid evidence="7">pfas4-2</plasmid>
    </source>
</reference>
<sequence>MGKIDWRLFLKLSIKNRINAMENIIIENKGDDTLHNFLKEFIDKDTELKLTIGEFSIYAFYDLLKEIKRLKSFEVILTEEQFHIEEASFSKRFEIAQQQQNICGNNYELTLKNNMNSTYIARVINTLIQSKVNFKLLKPDKYLTNQMILKNKLTQDKNVFLPSIYNFSSDGIGTQPSNSLTPITAITGDENIVRTFSNTFDNNWKDTDSVRDHTDKIIERLTNISSENTPEWLYYVSLYHIFHNQLDELDEKSTIKEGTGFKETTVWNTLYDFQKDGVVGLISKLEKYNGAILADSVGLGKTFSALAVIKYYELRNDKVLVLSPKRLRENWTIYTQNDVRNVLADDRFNYDVLNHTDLSRYHGFSGDIDLKTINWGNYDLVVIDESHNFRNNNPTKNDRPTRYERLMDEIIKQGVNTKVLMLSATPVNNRMNDLKNQIAFIINDNPQALEVYGIDDVDNELRVAQTRYNEWAKLEENKRTTSRFLEMLNSGYFKILDLLTIARSRKHIVKYYDTKEIGDFPKRLKPISIKSDIDTQDNVSSIKDVNDEIKSLNLSLYQQMAYVLPNRKARYEELYDTQTARGIFRQEDRETSLTGLIRVNLLKRLESSIHSFTLTVSRMVKQIEDILKVISRSQNNDIILPSLIDYDDEELETAFEDYAVGKKNKILLGDMDLHRWKLDLQEDLEKLKQIQNGASSVTPIRDEKLNDLLRLIDNKIKNPINKGNRKILIFTAFADTANYLHDHVSEYVKKKHGLNSALITGGGTNKSNMSGIKVTNMEDILVNFSPISKHRNKIDEAATEEIDILIATDTISEGQNLQDADYLVNYDIHWNPVRVVQRFGRIDRIGSRNTKIQLVNFWPNMELDEYINLENRVRGRMVLSNVSSTGEDDVINEDADKRDMNDMNYRRKQMKQLQEQVVDLEDIDGAISVTDLTYNEFKSDLSEALKVNENELVTAPTGMYAITDADLLDEAEPGIILTLKQLSNEDKEQSGLYPYLVIYMRQDGTVKLNHLHTNQILSIYKKLAKGKNIAFQSLVDQFNNETQEGKNMEEYSCLLTQAIEEIKGKTEEVGIQSLFTPGGTHFESADNLQIDDFELISFLMIRE</sequence>
<organism evidence="7">
    <name type="scientific">Enterococcus hirae</name>
    <dbReference type="NCBI Taxonomy" id="1354"/>
    <lineage>
        <taxon>Bacteria</taxon>
        <taxon>Bacillati</taxon>
        <taxon>Bacillota</taxon>
        <taxon>Bacilli</taxon>
        <taxon>Lactobacillales</taxon>
        <taxon>Enterococcaceae</taxon>
        <taxon>Enterococcus</taxon>
    </lineage>
</organism>
<keyword evidence="3 7" id="KW-0347">Helicase</keyword>
<evidence type="ECO:0000256" key="4">
    <source>
        <dbReference type="ARBA" id="ARBA00022840"/>
    </source>
</evidence>
<dbReference type="GO" id="GO:0005524">
    <property type="term" value="F:ATP binding"/>
    <property type="evidence" value="ECO:0007669"/>
    <property type="project" value="UniProtKB-KW"/>
</dbReference>
<feature type="domain" description="Helicase C-terminal" evidence="6">
    <location>
        <begin position="704"/>
        <end position="891"/>
    </location>
</feature>